<dbReference type="AlphaFoldDB" id="A0A316W3N2"/>
<gene>
    <name evidence="1" type="ORF">IE81DRAFT_345839</name>
</gene>
<organism evidence="1 2">
    <name type="scientific">Ceraceosorus guamensis</name>
    <dbReference type="NCBI Taxonomy" id="1522189"/>
    <lineage>
        <taxon>Eukaryota</taxon>
        <taxon>Fungi</taxon>
        <taxon>Dikarya</taxon>
        <taxon>Basidiomycota</taxon>
        <taxon>Ustilaginomycotina</taxon>
        <taxon>Exobasidiomycetes</taxon>
        <taxon>Ceraceosorales</taxon>
        <taxon>Ceraceosoraceae</taxon>
        <taxon>Ceraceosorus</taxon>
    </lineage>
</organism>
<sequence>MKMLGISVERVKLAVLVAVQELNSGFGLPELYAFEAFCISVCGVYHLANMQKGHRAPKQNSKSSRLAEAPMGKQVSLIKFVGANNHTLQKEWRCLVFSPPLLRPRVVVLWEGAVGETIQTETEARLQCKLAACKVVVRSPYVIGAETLQEWLANPRTSIVAIGDGAYHMLSYRLECQHAKVIVHPHFDTLGRTFSCPNPSEPRLHPINVVPNVLSIKTGSSRTPLITTLRLVMAKHEHPSARACIVLTCIRAAALLSAMQGLEAQRQEQCQKLATSYLCGTGTHPAGDGVIKVSVEEAEGLGRCAMFYGRCRNPCPLPLDVEGEDAKLDSVFLMLKVWKDGTFCDPSGMFALSSIAEQAFNVDPMDIDLLSTSN</sequence>
<proteinExistence type="predicted"/>
<keyword evidence="2" id="KW-1185">Reference proteome</keyword>
<dbReference type="RefSeq" id="XP_025371294.1">
    <property type="nucleotide sequence ID" value="XM_025515963.1"/>
</dbReference>
<evidence type="ECO:0000313" key="1">
    <source>
        <dbReference type="EMBL" id="PWN44134.1"/>
    </source>
</evidence>
<accession>A0A316W3N2</accession>
<reference evidence="1 2" key="1">
    <citation type="journal article" date="2018" name="Mol. Biol. Evol.">
        <title>Broad Genomic Sampling Reveals a Smut Pathogenic Ancestry of the Fungal Clade Ustilaginomycotina.</title>
        <authorList>
            <person name="Kijpornyongpan T."/>
            <person name="Mondo S.J."/>
            <person name="Barry K."/>
            <person name="Sandor L."/>
            <person name="Lee J."/>
            <person name="Lipzen A."/>
            <person name="Pangilinan J."/>
            <person name="LaButti K."/>
            <person name="Hainaut M."/>
            <person name="Henrissat B."/>
            <person name="Grigoriev I.V."/>
            <person name="Spatafora J.W."/>
            <person name="Aime M.C."/>
        </authorList>
    </citation>
    <scope>NUCLEOTIDE SEQUENCE [LARGE SCALE GENOMIC DNA]</scope>
    <source>
        <strain evidence="1 2">MCA 4658</strain>
    </source>
</reference>
<evidence type="ECO:0000313" key="2">
    <source>
        <dbReference type="Proteomes" id="UP000245783"/>
    </source>
</evidence>
<dbReference type="InParanoid" id="A0A316W3N2"/>
<dbReference type="Proteomes" id="UP000245783">
    <property type="component" value="Unassembled WGS sequence"/>
</dbReference>
<dbReference type="GeneID" id="37037833"/>
<protein>
    <submittedName>
        <fullName evidence="1">Uncharacterized protein</fullName>
    </submittedName>
</protein>
<dbReference type="OrthoDB" id="10421050at2759"/>
<name>A0A316W3N2_9BASI</name>
<dbReference type="EMBL" id="KZ819363">
    <property type="protein sequence ID" value="PWN44134.1"/>
    <property type="molecule type" value="Genomic_DNA"/>
</dbReference>